<proteinExistence type="predicted"/>
<dbReference type="Proteomes" id="UP000308921">
    <property type="component" value="Segment"/>
</dbReference>
<dbReference type="EMBL" id="MK770119">
    <property type="protein sequence ID" value="QCW23819.1"/>
    <property type="molecule type" value="Genomic_DNA"/>
</dbReference>
<accession>A0A4Y5P1I9</accession>
<evidence type="ECO:0000313" key="1">
    <source>
        <dbReference type="EMBL" id="QCW23819.1"/>
    </source>
</evidence>
<reference evidence="1 2" key="1">
    <citation type="submission" date="2019-04" db="EMBL/GenBank/DDBJ databases">
        <title>Complete genome sequence of Pantoea bacteriophage vB_PagS_AAS21.</title>
        <authorList>
            <person name="Truncaite L."/>
            <person name="Simoliuniene M."/>
            <person name="Zajanckauskaite A."/>
            <person name="Meskys R."/>
            <person name="Simoliunas E."/>
        </authorList>
    </citation>
    <scope>NUCLEOTIDE SEQUENCE [LARGE SCALE GENOMIC DNA]</scope>
</reference>
<sequence length="193" mass="21714">MASSNKSIGPVAILLISLLVLVLVGIATAAVSYISANNDGARMENQINQLNKDSENKLSKYTLEIGELIQVPEMYKNDLKEVITATFSGRYGADGSKAVMQWIQERNINFDSSLYKNIQIQISAGRKEFEIAQTRKLEQCTIYENNLAYFWKGMWLNMAGYPKRDIAKLCQVVSDTRTQASFEKGTQESIKLR</sequence>
<evidence type="ECO:0000313" key="2">
    <source>
        <dbReference type="Proteomes" id="UP000308921"/>
    </source>
</evidence>
<gene>
    <name evidence="1" type="ORF">AAS21_gp081</name>
</gene>
<protein>
    <submittedName>
        <fullName evidence="1">Uncharacterized protein</fullName>
    </submittedName>
</protein>
<keyword evidence="2" id="KW-1185">Reference proteome</keyword>
<name>A0A4Y5P1I9_9CAUD</name>
<organism evidence="1 2">
    <name type="scientific">Pantoea phage vB_PagS_AAS21</name>
    <dbReference type="NCBI Taxonomy" id="2575261"/>
    <lineage>
        <taxon>Viruses</taxon>
        <taxon>Duplodnaviria</taxon>
        <taxon>Heunggongvirae</taxon>
        <taxon>Uroviricota</taxon>
        <taxon>Caudoviricetes</taxon>
        <taxon>Demerecviridae</taxon>
        <taxon>Keyvirus</taxon>
        <taxon>Keyvirus AAS21</taxon>
    </lineage>
</organism>